<dbReference type="PANTHER" id="PTHR23501:SF92">
    <property type="entry name" value="GLUTATHIONE EXCHANGER 1-RELATED"/>
    <property type="match status" value="1"/>
</dbReference>
<evidence type="ECO:0000256" key="8">
    <source>
        <dbReference type="SAM" id="MobiDB-lite"/>
    </source>
</evidence>
<feature type="transmembrane region" description="Helical" evidence="9">
    <location>
        <begin position="366"/>
        <end position="384"/>
    </location>
</feature>
<evidence type="ECO:0000256" key="2">
    <source>
        <dbReference type="ARBA" id="ARBA00008335"/>
    </source>
</evidence>
<feature type="transmembrane region" description="Helical" evidence="9">
    <location>
        <begin position="257"/>
        <end position="277"/>
    </location>
</feature>
<keyword evidence="3" id="KW-0813">Transport</keyword>
<evidence type="ECO:0000256" key="3">
    <source>
        <dbReference type="ARBA" id="ARBA00022448"/>
    </source>
</evidence>
<dbReference type="GO" id="GO:0015343">
    <property type="term" value="F:siderophore-iron transmembrane transporter activity"/>
    <property type="evidence" value="ECO:0007669"/>
    <property type="project" value="TreeGrafter"/>
</dbReference>
<protein>
    <submittedName>
        <fullName evidence="10">Siderophore iron transporter 1</fullName>
    </submittedName>
</protein>
<dbReference type="AlphaFoldDB" id="A0A8J5P9A5"/>
<dbReference type="FunFam" id="1.20.1250.20:FF:000197">
    <property type="entry name" value="Siderophore iron transporter 1"/>
    <property type="match status" value="1"/>
</dbReference>
<evidence type="ECO:0000256" key="4">
    <source>
        <dbReference type="ARBA" id="ARBA00022692"/>
    </source>
</evidence>
<dbReference type="GO" id="GO:0005886">
    <property type="term" value="C:plasma membrane"/>
    <property type="evidence" value="ECO:0007669"/>
    <property type="project" value="TreeGrafter"/>
</dbReference>
<feature type="transmembrane region" description="Helical" evidence="9">
    <location>
        <begin position="533"/>
        <end position="551"/>
    </location>
</feature>
<evidence type="ECO:0000256" key="1">
    <source>
        <dbReference type="ARBA" id="ARBA00004127"/>
    </source>
</evidence>
<comment type="similarity">
    <text evidence="2">Belongs to the major facilitator superfamily.</text>
</comment>
<reference evidence="10" key="1">
    <citation type="submission" date="2021-04" db="EMBL/GenBank/DDBJ databases">
        <title>First draft genome resource for Brassicaceae pathogens Fusarium oxysporum f. sp. raphani and Fusarium oxysporum f. sp. rapae.</title>
        <authorList>
            <person name="Asai S."/>
        </authorList>
    </citation>
    <scope>NUCLEOTIDE SEQUENCE</scope>
    <source>
        <strain evidence="10">Tf1208</strain>
    </source>
</reference>
<evidence type="ECO:0000256" key="6">
    <source>
        <dbReference type="ARBA" id="ARBA00023065"/>
    </source>
</evidence>
<name>A0A8J5P9A5_FUSOX</name>
<feature type="transmembrane region" description="Helical" evidence="9">
    <location>
        <begin position="326"/>
        <end position="346"/>
    </location>
</feature>
<evidence type="ECO:0000313" key="11">
    <source>
        <dbReference type="Proteomes" id="UP000694050"/>
    </source>
</evidence>
<feature type="transmembrane region" description="Helical" evidence="9">
    <location>
        <begin position="420"/>
        <end position="442"/>
    </location>
</feature>
<dbReference type="InterPro" id="IPR011701">
    <property type="entry name" value="MFS"/>
</dbReference>
<keyword evidence="7 9" id="KW-0472">Membrane</keyword>
<feature type="transmembrane region" description="Helical" evidence="9">
    <location>
        <begin position="289"/>
        <end position="306"/>
    </location>
</feature>
<dbReference type="Pfam" id="PF07690">
    <property type="entry name" value="MFS_1"/>
    <property type="match status" value="1"/>
</dbReference>
<feature type="transmembrane region" description="Helical" evidence="9">
    <location>
        <begin position="47"/>
        <end position="65"/>
    </location>
</feature>
<proteinExistence type="inferred from homology"/>
<keyword evidence="5 9" id="KW-1133">Transmembrane helix</keyword>
<feature type="compositionally biased region" description="Polar residues" evidence="8">
    <location>
        <begin position="1"/>
        <end position="10"/>
    </location>
</feature>
<comment type="subcellular location">
    <subcellularLocation>
        <location evidence="1">Endomembrane system</location>
        <topology evidence="1">Multi-pass membrane protein</topology>
    </subcellularLocation>
</comment>
<accession>A0A8J5P9A5</accession>
<sequence>MDKASVTVNLDQKDHPSPPITPQDAQKLPGVLRMEAAASKLTTPKRWIFFTSIFFFSYALNLDFLTRNTYVPYATSSFGNHSLLATVNVIREVVAAAIQPSVARLTDVFGRIEIFTLAVVFSLVGTIIQTYSANIQTFAGGAVLHSLGYRTSLLTIEIMIADFTSMKTRLFFAFVPNWPAIVNTWISGDVTSAIISATSWKWGVGMFAIINPICALPLIIFMFMLGRQTKRSSLEQEKSGSSSWTASLKAFFWELDVVGVLLLTAALAMTLIPLTLAGGQSTKWKDAGILTPLIIGLILFPIFVIWERKASHPMLPIHLLEHRTVWGCLGISSIFPLAFMIIGNYLFSLLVVSYNFTITDATRVALLYRFCAIVVGSLLGPIVIKIRRLKEVILTGIALWFVGFGLIYHFRGGSGSKSGVIGGEVIVGIGAGLFSWPTLVLIQTAAQHEYIGVLISLVFTANAIGQALGSCVSGTMWTQTLYKELEKNLAPFGNDTLASAVYASPLTVVPQYRLGSPERDAIGASYRYIQRNLSIVSLCLVVPMLVLGFCLHNPILSDKQTQLDETTEAPKEHKQSTEARKEKGKGSEVAVMQTNTDN</sequence>
<evidence type="ECO:0000256" key="5">
    <source>
        <dbReference type="ARBA" id="ARBA00022989"/>
    </source>
</evidence>
<feature type="compositionally biased region" description="Basic and acidic residues" evidence="8">
    <location>
        <begin position="568"/>
        <end position="586"/>
    </location>
</feature>
<evidence type="ECO:0000256" key="9">
    <source>
        <dbReference type="SAM" id="Phobius"/>
    </source>
</evidence>
<feature type="transmembrane region" description="Helical" evidence="9">
    <location>
        <begin position="138"/>
        <end position="158"/>
    </location>
</feature>
<comment type="caution">
    <text evidence="10">The sequence shown here is derived from an EMBL/GenBank/DDBJ whole genome shotgun (WGS) entry which is preliminary data.</text>
</comment>
<dbReference type="EMBL" id="JAELUQ010000004">
    <property type="protein sequence ID" value="KAG7415944.1"/>
    <property type="molecule type" value="Genomic_DNA"/>
</dbReference>
<dbReference type="GO" id="GO:0005774">
    <property type="term" value="C:vacuolar membrane"/>
    <property type="evidence" value="ECO:0007669"/>
    <property type="project" value="TreeGrafter"/>
</dbReference>
<gene>
    <name evidence="10" type="primary">sit1-2</name>
    <name evidence="10" type="ORF">Forpe1208_v005700</name>
</gene>
<keyword evidence="6" id="KW-0406">Ion transport</keyword>
<dbReference type="GO" id="GO:0005768">
    <property type="term" value="C:endosome"/>
    <property type="evidence" value="ECO:0007669"/>
    <property type="project" value="TreeGrafter"/>
</dbReference>
<feature type="transmembrane region" description="Helical" evidence="9">
    <location>
        <begin position="391"/>
        <end position="408"/>
    </location>
</feature>
<keyword evidence="4 9" id="KW-0812">Transmembrane</keyword>
<organism evidence="10 11">
    <name type="scientific">Fusarium oxysporum f. sp. rapae</name>
    <dbReference type="NCBI Taxonomy" id="485398"/>
    <lineage>
        <taxon>Eukaryota</taxon>
        <taxon>Fungi</taxon>
        <taxon>Dikarya</taxon>
        <taxon>Ascomycota</taxon>
        <taxon>Pezizomycotina</taxon>
        <taxon>Sordariomycetes</taxon>
        <taxon>Hypocreomycetidae</taxon>
        <taxon>Hypocreales</taxon>
        <taxon>Nectriaceae</taxon>
        <taxon>Fusarium</taxon>
        <taxon>Fusarium oxysporum species complex</taxon>
    </lineage>
</organism>
<dbReference type="PANTHER" id="PTHR23501">
    <property type="entry name" value="MAJOR FACILITATOR SUPERFAMILY"/>
    <property type="match status" value="1"/>
</dbReference>
<feature type="transmembrane region" description="Helical" evidence="9">
    <location>
        <begin position="170"/>
        <end position="188"/>
    </location>
</feature>
<feature type="region of interest" description="Disordered" evidence="8">
    <location>
        <begin position="562"/>
        <end position="598"/>
    </location>
</feature>
<evidence type="ECO:0000256" key="7">
    <source>
        <dbReference type="ARBA" id="ARBA00023136"/>
    </source>
</evidence>
<feature type="transmembrane region" description="Helical" evidence="9">
    <location>
        <begin position="200"/>
        <end position="225"/>
    </location>
</feature>
<dbReference type="Proteomes" id="UP000694050">
    <property type="component" value="Unassembled WGS sequence"/>
</dbReference>
<evidence type="ECO:0000313" key="10">
    <source>
        <dbReference type="EMBL" id="KAG7415944.1"/>
    </source>
</evidence>
<feature type="region of interest" description="Disordered" evidence="8">
    <location>
        <begin position="1"/>
        <end position="25"/>
    </location>
</feature>